<dbReference type="GeneID" id="98177318"/>
<dbReference type="Proteomes" id="UP001628179">
    <property type="component" value="Unassembled WGS sequence"/>
</dbReference>
<evidence type="ECO:0008006" key="3">
    <source>
        <dbReference type="Google" id="ProtNLM"/>
    </source>
</evidence>
<dbReference type="RefSeq" id="XP_070918096.1">
    <property type="nucleotide sequence ID" value="XM_071061995.1"/>
</dbReference>
<reference evidence="1 2" key="1">
    <citation type="submission" date="2024-09" db="EMBL/GenBank/DDBJ databases">
        <title>Itraconazole resistance in Madurella fahalii resulting from another homologue of gene encoding cytochrome P450 14-alpha sterol demethylase (CYP51).</title>
        <authorList>
            <person name="Yoshioka I."/>
            <person name="Fahal A.H."/>
            <person name="Kaneko S."/>
            <person name="Yaguchi T."/>
        </authorList>
    </citation>
    <scope>NUCLEOTIDE SEQUENCE [LARGE SCALE GENOMIC DNA]</scope>
    <source>
        <strain evidence="1 2">IFM 68171</strain>
    </source>
</reference>
<evidence type="ECO:0000313" key="1">
    <source>
        <dbReference type="EMBL" id="GAB1316365.1"/>
    </source>
</evidence>
<proteinExistence type="predicted"/>
<dbReference type="SUPFAM" id="SSF55486">
    <property type="entry name" value="Metalloproteases ('zincins'), catalytic domain"/>
    <property type="match status" value="1"/>
</dbReference>
<gene>
    <name evidence="1" type="ORF">MFIFM68171_06575</name>
</gene>
<evidence type="ECO:0000313" key="2">
    <source>
        <dbReference type="Proteomes" id="UP001628179"/>
    </source>
</evidence>
<keyword evidence="2" id="KW-1185">Reference proteome</keyword>
<dbReference type="InterPro" id="IPR024079">
    <property type="entry name" value="MetalloPept_cat_dom_sf"/>
</dbReference>
<comment type="caution">
    <text evidence="1">The sequence shown here is derived from an EMBL/GenBank/DDBJ whole genome shotgun (WGS) entry which is preliminary data.</text>
</comment>
<dbReference type="EMBL" id="BAAFSV010000003">
    <property type="protein sequence ID" value="GAB1316365.1"/>
    <property type="molecule type" value="Genomic_DNA"/>
</dbReference>
<dbReference type="Gene3D" id="3.40.390.10">
    <property type="entry name" value="Collagenase (Catalytic Domain)"/>
    <property type="match status" value="1"/>
</dbReference>
<name>A0ABQ0GFP4_9PEZI</name>
<protein>
    <recommendedName>
        <fullName evidence="3">Peptidase metallopeptidase domain-containing protein</fullName>
    </recommendedName>
</protein>
<organism evidence="1 2">
    <name type="scientific">Madurella fahalii</name>
    <dbReference type="NCBI Taxonomy" id="1157608"/>
    <lineage>
        <taxon>Eukaryota</taxon>
        <taxon>Fungi</taxon>
        <taxon>Dikarya</taxon>
        <taxon>Ascomycota</taxon>
        <taxon>Pezizomycotina</taxon>
        <taxon>Sordariomycetes</taxon>
        <taxon>Sordariomycetidae</taxon>
        <taxon>Sordariales</taxon>
        <taxon>Sordariales incertae sedis</taxon>
        <taxon>Madurella</taxon>
    </lineage>
</organism>
<sequence length="189" mass="21299">MRAVNGPQPLEPTKDELKTAVFRCSTEHAAKTGGILSACAGHENDKKLLLPRWKSDSVVTFAFLEKTFLTAVDAECVERALTIAVHNWNSRQIGVRFQRVAQDERTVFVIAYRDRKRQCRKYAKAFFPNSDERVLWIYQPALSVGCGDFLANVLRHKLGHILGLRHENAVVLEKKNRSVQLAPPTSTPS</sequence>
<accession>A0ABQ0GFP4</accession>